<protein>
    <recommendedName>
        <fullName evidence="3">RiboL-PSP-HEPN domain-containing protein</fullName>
    </recommendedName>
</protein>
<evidence type="ECO:0008006" key="3">
    <source>
        <dbReference type="Google" id="ProtNLM"/>
    </source>
</evidence>
<organism evidence="1 2">
    <name type="scientific">Sphingobacterium tabacisoli</name>
    <dbReference type="NCBI Taxonomy" id="2044855"/>
    <lineage>
        <taxon>Bacteria</taxon>
        <taxon>Pseudomonadati</taxon>
        <taxon>Bacteroidota</taxon>
        <taxon>Sphingobacteriia</taxon>
        <taxon>Sphingobacteriales</taxon>
        <taxon>Sphingobacteriaceae</taxon>
        <taxon>Sphingobacterium</taxon>
    </lineage>
</organism>
<sequence>MTEDEFVTFKETLLTIDDALNNRLPKEFGDAYDIFLRDYGWHMRLEEHPNKLIPFMLRGNKAIDRHFIRQLRWSLFFLWTKATRRFPKRRKMINSAFKAHLRSDYTASVPLFLILSEGIFRDLCGEDLFTKGKKSKMENFTKRNPDLRIFPLISHIIDAVSNGDIIGLRFSDEESLKYPNVLSRNKILHGADLSYGTKVNSYKAISQFEFVVENVYKAVTNSFI</sequence>
<proteinExistence type="predicted"/>
<reference evidence="2" key="1">
    <citation type="journal article" date="2019" name="Int. J. Syst. Evol. Microbiol.">
        <title>The Global Catalogue of Microorganisms (GCM) 10K type strain sequencing project: providing services to taxonomists for standard genome sequencing and annotation.</title>
        <authorList>
            <consortium name="The Broad Institute Genomics Platform"/>
            <consortium name="The Broad Institute Genome Sequencing Center for Infectious Disease"/>
            <person name="Wu L."/>
            <person name="Ma J."/>
        </authorList>
    </citation>
    <scope>NUCLEOTIDE SEQUENCE [LARGE SCALE GENOMIC DNA]</scope>
    <source>
        <strain evidence="2">KCTC 52298</strain>
    </source>
</reference>
<evidence type="ECO:0000313" key="1">
    <source>
        <dbReference type="EMBL" id="MFD2556303.1"/>
    </source>
</evidence>
<evidence type="ECO:0000313" key="2">
    <source>
        <dbReference type="Proteomes" id="UP001597440"/>
    </source>
</evidence>
<gene>
    <name evidence="1" type="ORF">ACFSQW_18050</name>
</gene>
<comment type="caution">
    <text evidence="1">The sequence shown here is derived from an EMBL/GenBank/DDBJ whole genome shotgun (WGS) entry which is preliminary data.</text>
</comment>
<dbReference type="Proteomes" id="UP001597440">
    <property type="component" value="Unassembled WGS sequence"/>
</dbReference>
<dbReference type="RefSeq" id="WP_210352630.1">
    <property type="nucleotide sequence ID" value="NZ_JAEQMU010000001.1"/>
</dbReference>
<keyword evidence="2" id="KW-1185">Reference proteome</keyword>
<accession>A0ABW5L7J5</accession>
<dbReference type="EMBL" id="JBHULD010000018">
    <property type="protein sequence ID" value="MFD2556303.1"/>
    <property type="molecule type" value="Genomic_DNA"/>
</dbReference>
<name>A0ABW5L7J5_9SPHI</name>